<evidence type="ECO:0000256" key="1">
    <source>
        <dbReference type="SAM" id="SignalP"/>
    </source>
</evidence>
<dbReference type="Proteomes" id="UP000823388">
    <property type="component" value="Chromosome 5K"/>
</dbReference>
<keyword evidence="1" id="KW-0732">Signal</keyword>
<accession>A0A8T0SPW5</accession>
<protein>
    <recommendedName>
        <fullName evidence="4">Secreted protein</fullName>
    </recommendedName>
</protein>
<comment type="caution">
    <text evidence="2">The sequence shown here is derived from an EMBL/GenBank/DDBJ whole genome shotgun (WGS) entry which is preliminary data.</text>
</comment>
<evidence type="ECO:0008006" key="4">
    <source>
        <dbReference type="Google" id="ProtNLM"/>
    </source>
</evidence>
<keyword evidence="3" id="KW-1185">Reference proteome</keyword>
<organism evidence="2 3">
    <name type="scientific">Panicum virgatum</name>
    <name type="common">Blackwell switchgrass</name>
    <dbReference type="NCBI Taxonomy" id="38727"/>
    <lineage>
        <taxon>Eukaryota</taxon>
        <taxon>Viridiplantae</taxon>
        <taxon>Streptophyta</taxon>
        <taxon>Embryophyta</taxon>
        <taxon>Tracheophyta</taxon>
        <taxon>Spermatophyta</taxon>
        <taxon>Magnoliopsida</taxon>
        <taxon>Liliopsida</taxon>
        <taxon>Poales</taxon>
        <taxon>Poaceae</taxon>
        <taxon>PACMAD clade</taxon>
        <taxon>Panicoideae</taxon>
        <taxon>Panicodae</taxon>
        <taxon>Paniceae</taxon>
        <taxon>Panicinae</taxon>
        <taxon>Panicum</taxon>
        <taxon>Panicum sect. Hiantes</taxon>
    </lineage>
</organism>
<dbReference type="AlphaFoldDB" id="A0A8T0SPW5"/>
<dbReference type="EMBL" id="CM029045">
    <property type="protein sequence ID" value="KAG2599128.1"/>
    <property type="molecule type" value="Genomic_DNA"/>
</dbReference>
<proteinExistence type="predicted"/>
<reference evidence="2" key="1">
    <citation type="submission" date="2020-05" db="EMBL/GenBank/DDBJ databases">
        <title>WGS assembly of Panicum virgatum.</title>
        <authorList>
            <person name="Lovell J.T."/>
            <person name="Jenkins J."/>
            <person name="Shu S."/>
            <person name="Juenger T.E."/>
            <person name="Schmutz J."/>
        </authorList>
    </citation>
    <scope>NUCLEOTIDE SEQUENCE</scope>
    <source>
        <strain evidence="2">AP13</strain>
    </source>
</reference>
<evidence type="ECO:0000313" key="2">
    <source>
        <dbReference type="EMBL" id="KAG2599128.1"/>
    </source>
</evidence>
<name>A0A8T0SPW5_PANVG</name>
<gene>
    <name evidence="2" type="ORF">PVAP13_5KG458500</name>
</gene>
<evidence type="ECO:0000313" key="3">
    <source>
        <dbReference type="Proteomes" id="UP000823388"/>
    </source>
</evidence>
<feature type="signal peptide" evidence="1">
    <location>
        <begin position="1"/>
        <end position="15"/>
    </location>
</feature>
<sequence>MGFCFKCLFAFLVEGSDYGCAQLDPLRRSTSLVVRRRCWSTLAPSQQARDAVLDSPSISYGFCYT</sequence>
<feature type="chain" id="PRO_5035855035" description="Secreted protein" evidence="1">
    <location>
        <begin position="16"/>
        <end position="65"/>
    </location>
</feature>